<organism evidence="2">
    <name type="scientific">Cucumis melo</name>
    <name type="common">Muskmelon</name>
    <dbReference type="NCBI Taxonomy" id="3656"/>
    <lineage>
        <taxon>Eukaryota</taxon>
        <taxon>Viridiplantae</taxon>
        <taxon>Streptophyta</taxon>
        <taxon>Embryophyta</taxon>
        <taxon>Tracheophyta</taxon>
        <taxon>Spermatophyta</taxon>
        <taxon>Magnoliopsida</taxon>
        <taxon>eudicotyledons</taxon>
        <taxon>Gunneridae</taxon>
        <taxon>Pentapetalae</taxon>
        <taxon>rosids</taxon>
        <taxon>fabids</taxon>
        <taxon>Cucurbitales</taxon>
        <taxon>Cucurbitaceae</taxon>
        <taxon>Benincaseae</taxon>
        <taxon>Cucumis</taxon>
    </lineage>
</organism>
<name>A0A9I9E939_CUCME</name>
<dbReference type="EnsemblPlants" id="MELO3C030529.2.1">
    <property type="protein sequence ID" value="MELO3C030529.2.1"/>
    <property type="gene ID" value="MELO3C030529.2"/>
</dbReference>
<sequence>MACFQRTNYIEKATVERHILPTPCWKRVENLSPNALLSTLFLTSLSVSETYFPMYSMLLSMFLCVGSSPTSCSGGRPIFTFLKVFYTSSRLHESTSFFKPSRNANFFHAARPPLFLTRRLPSIILDTSSSFRPFSVLNMLLEATDCSRHTLVLEASTSIDFRYIDRISIGNHSENEKSSLAHNRKYQKCLVNHTVNNARSYKEVPLNWHVPKYTQSNDLVGTHLVFGEPKGTPRTNWSSVNPKEHLRQSGCK</sequence>
<feature type="region of interest" description="Disordered" evidence="1">
    <location>
        <begin position="231"/>
        <end position="252"/>
    </location>
</feature>
<accession>A0A9I9E939</accession>
<protein>
    <submittedName>
        <fullName evidence="2">Uncharacterized protein</fullName>
    </submittedName>
</protein>
<feature type="compositionally biased region" description="Basic and acidic residues" evidence="1">
    <location>
        <begin position="242"/>
        <end position="252"/>
    </location>
</feature>
<dbReference type="Gramene" id="MELO3C030529.2.1">
    <property type="protein sequence ID" value="MELO3C030529.2.1"/>
    <property type="gene ID" value="MELO3C030529.2"/>
</dbReference>
<evidence type="ECO:0000313" key="2">
    <source>
        <dbReference type="EnsemblPlants" id="MELO3C030529.2.1"/>
    </source>
</evidence>
<evidence type="ECO:0000256" key="1">
    <source>
        <dbReference type="SAM" id="MobiDB-lite"/>
    </source>
</evidence>
<reference evidence="2" key="1">
    <citation type="submission" date="2023-03" db="UniProtKB">
        <authorList>
            <consortium name="EnsemblPlants"/>
        </authorList>
    </citation>
    <scope>IDENTIFICATION</scope>
</reference>
<dbReference type="AlphaFoldDB" id="A0A9I9E939"/>
<proteinExistence type="predicted"/>